<evidence type="ECO:0000259" key="2">
    <source>
        <dbReference type="SMART" id="SM00491"/>
    </source>
</evidence>
<organism evidence="3 4">
    <name type="scientific">Rotaria magnacalcarata</name>
    <dbReference type="NCBI Taxonomy" id="392030"/>
    <lineage>
        <taxon>Eukaryota</taxon>
        <taxon>Metazoa</taxon>
        <taxon>Spiralia</taxon>
        <taxon>Gnathifera</taxon>
        <taxon>Rotifera</taxon>
        <taxon>Eurotatoria</taxon>
        <taxon>Bdelloidea</taxon>
        <taxon>Philodinida</taxon>
        <taxon>Philodinidae</taxon>
        <taxon>Rotaria</taxon>
    </lineage>
</organism>
<proteinExistence type="predicted"/>
<feature type="compositionally biased region" description="Basic and acidic residues" evidence="1">
    <location>
        <begin position="193"/>
        <end position="231"/>
    </location>
</feature>
<evidence type="ECO:0000256" key="1">
    <source>
        <dbReference type="SAM" id="MobiDB-lite"/>
    </source>
</evidence>
<dbReference type="GO" id="GO:0003676">
    <property type="term" value="F:nucleic acid binding"/>
    <property type="evidence" value="ECO:0007669"/>
    <property type="project" value="InterPro"/>
</dbReference>
<comment type="caution">
    <text evidence="3">The sequence shown here is derived from an EMBL/GenBank/DDBJ whole genome shotgun (WGS) entry which is preliminary data.</text>
</comment>
<feature type="region of interest" description="Disordered" evidence="1">
    <location>
        <begin position="193"/>
        <end position="257"/>
    </location>
</feature>
<dbReference type="Pfam" id="PF13307">
    <property type="entry name" value="Helicase_C_2"/>
    <property type="match status" value="1"/>
</dbReference>
<dbReference type="GO" id="GO:1990918">
    <property type="term" value="P:double-strand break repair involved in meiotic recombination"/>
    <property type="evidence" value="ECO:0007669"/>
    <property type="project" value="TreeGrafter"/>
</dbReference>
<dbReference type="GO" id="GO:0005524">
    <property type="term" value="F:ATP binding"/>
    <property type="evidence" value="ECO:0007669"/>
    <property type="project" value="InterPro"/>
</dbReference>
<dbReference type="Proteomes" id="UP000681967">
    <property type="component" value="Unassembled WGS sequence"/>
</dbReference>
<dbReference type="PANTHER" id="PTHR11472">
    <property type="entry name" value="DNA REPAIR DEAD HELICASE RAD3/XP-D SUBFAMILY MEMBER"/>
    <property type="match status" value="1"/>
</dbReference>
<dbReference type="GO" id="GO:0016818">
    <property type="term" value="F:hydrolase activity, acting on acid anhydrides, in phosphorus-containing anhydrides"/>
    <property type="evidence" value="ECO:0007669"/>
    <property type="project" value="InterPro"/>
</dbReference>
<feature type="non-terminal residue" evidence="3">
    <location>
        <position position="1"/>
    </location>
</feature>
<dbReference type="GO" id="GO:0006289">
    <property type="term" value="P:nucleotide-excision repair"/>
    <property type="evidence" value="ECO:0007669"/>
    <property type="project" value="TreeGrafter"/>
</dbReference>
<dbReference type="InterPro" id="IPR027417">
    <property type="entry name" value="P-loop_NTPase"/>
</dbReference>
<evidence type="ECO:0000313" key="3">
    <source>
        <dbReference type="EMBL" id="CAF5114825.1"/>
    </source>
</evidence>
<dbReference type="EMBL" id="CAJOBH010242711">
    <property type="protein sequence ID" value="CAF5114825.1"/>
    <property type="molecule type" value="Genomic_DNA"/>
</dbReference>
<dbReference type="PANTHER" id="PTHR11472:SF47">
    <property type="entry name" value="FANCONI ANEMIA GROUP J PROTEIN"/>
    <property type="match status" value="1"/>
</dbReference>
<dbReference type="GO" id="GO:0003678">
    <property type="term" value="F:DNA helicase activity"/>
    <property type="evidence" value="ECO:0007669"/>
    <property type="project" value="TreeGrafter"/>
</dbReference>
<dbReference type="AlphaFoldDB" id="A0A8S3FCA9"/>
<gene>
    <name evidence="3" type="ORF">BYL167_LOCUS66215</name>
</gene>
<reference evidence="3" key="1">
    <citation type="submission" date="2021-02" db="EMBL/GenBank/DDBJ databases">
        <authorList>
            <person name="Nowell W R."/>
        </authorList>
    </citation>
    <scope>NUCLEOTIDE SEQUENCE</scope>
</reference>
<accession>A0A8S3FCA9</accession>
<dbReference type="SMART" id="SM00491">
    <property type="entry name" value="HELICc2"/>
    <property type="match status" value="1"/>
</dbReference>
<name>A0A8S3FCA9_9BILA</name>
<dbReference type="InterPro" id="IPR045028">
    <property type="entry name" value="DinG/Rad3-like"/>
</dbReference>
<feature type="domain" description="ATP-dependent helicase C-terminal" evidence="2">
    <location>
        <begin position="16"/>
        <end position="145"/>
    </location>
</feature>
<dbReference type="InterPro" id="IPR006555">
    <property type="entry name" value="ATP-dep_Helicase_C"/>
</dbReference>
<dbReference type="Gene3D" id="3.40.50.300">
    <property type="entry name" value="P-loop containing nucleotide triphosphate hydrolases"/>
    <property type="match status" value="1"/>
</dbReference>
<protein>
    <recommendedName>
        <fullName evidence="2">ATP-dependent helicase C-terminal domain-containing protein</fullName>
    </recommendedName>
</protein>
<evidence type="ECO:0000313" key="4">
    <source>
        <dbReference type="Proteomes" id="UP000681967"/>
    </source>
</evidence>
<sequence length="257" mass="29717">RFREANGTLQMDKTLTAAAKRVKAMFKNKTVPKASSSENSQYLPVKGGLLLAVCRGRASEGIDFSDNNARCVITLGIPYPNVQDEEVVFKRNYNNEQNKLMPQVMNGSDWYDSQAYRALNQALGRCIRHKNDWGALVIVDERIVQNMSDKHFNNKISLWIKQRLCVSRKYDDTMNALEKFVEHMQKSVEIETLEKEQKEQNQEAEKNLTQDEQKEQNQKSEKKLSEDEQRRFAFAFPSIKGKSKKNVFPPSVKYEVQ</sequence>
<dbReference type="GO" id="GO:0005634">
    <property type="term" value="C:nucleus"/>
    <property type="evidence" value="ECO:0007669"/>
    <property type="project" value="TreeGrafter"/>
</dbReference>